<keyword evidence="7 15" id="KW-0479">Metal-binding</keyword>
<dbReference type="Pfam" id="PF01872">
    <property type="entry name" value="RibD_C"/>
    <property type="match status" value="1"/>
</dbReference>
<evidence type="ECO:0000256" key="11">
    <source>
        <dbReference type="ARBA" id="ARBA00023002"/>
    </source>
</evidence>
<dbReference type="InterPro" id="IPR011549">
    <property type="entry name" value="RibD_C"/>
</dbReference>
<dbReference type="KEGG" id="ifn:GM661_01200"/>
<dbReference type="RefSeq" id="WP_230868399.1">
    <property type="nucleotide sequence ID" value="NZ_CP046640.1"/>
</dbReference>
<keyword evidence="9 15" id="KW-0862">Zinc</keyword>
<evidence type="ECO:0000256" key="18">
    <source>
        <dbReference type="PIRSR" id="PIRSR006769-3"/>
    </source>
</evidence>
<evidence type="ECO:0000256" key="4">
    <source>
        <dbReference type="ARBA" id="ARBA00005259"/>
    </source>
</evidence>
<dbReference type="GO" id="GO:0009231">
    <property type="term" value="P:riboflavin biosynthetic process"/>
    <property type="evidence" value="ECO:0007669"/>
    <property type="project" value="UniProtKB-UniPathway"/>
</dbReference>
<feature type="binding site" evidence="17">
    <location>
        <begin position="302"/>
        <end position="308"/>
    </location>
    <ligand>
        <name>NADP(+)</name>
        <dbReference type="ChEBI" id="CHEBI:58349"/>
    </ligand>
</feature>
<dbReference type="InterPro" id="IPR024072">
    <property type="entry name" value="DHFR-like_dom_sf"/>
</dbReference>
<protein>
    <recommendedName>
        <fullName evidence="15">Riboflavin biosynthesis protein RibD</fullName>
    </recommendedName>
    <domain>
        <recommendedName>
            <fullName evidence="15">Diaminohydroxyphosphoribosylaminopyrimidine deaminase</fullName>
            <shortName evidence="15">DRAP deaminase</shortName>
            <ecNumber evidence="15">3.5.4.26</ecNumber>
        </recommendedName>
        <alternativeName>
            <fullName evidence="15">Riboflavin-specific deaminase</fullName>
        </alternativeName>
    </domain>
    <domain>
        <recommendedName>
            <fullName evidence="15">5-amino-6-(5-phosphoribosylamino)uracil reductase</fullName>
            <ecNumber evidence="15">1.1.1.193</ecNumber>
        </recommendedName>
        <alternativeName>
            <fullName evidence="15">HTP reductase</fullName>
        </alternativeName>
    </domain>
</protein>
<feature type="binding site" evidence="17">
    <location>
        <position position="226"/>
    </location>
    <ligand>
        <name>NADP(+)</name>
        <dbReference type="ChEBI" id="CHEBI:58349"/>
    </ligand>
</feature>
<evidence type="ECO:0000256" key="10">
    <source>
        <dbReference type="ARBA" id="ARBA00022857"/>
    </source>
</evidence>
<dbReference type="EMBL" id="CP046640">
    <property type="protein sequence ID" value="QTL96685.1"/>
    <property type="molecule type" value="Genomic_DNA"/>
</dbReference>
<evidence type="ECO:0000256" key="8">
    <source>
        <dbReference type="ARBA" id="ARBA00022801"/>
    </source>
</evidence>
<feature type="active site" description="Proton donor" evidence="16">
    <location>
        <position position="55"/>
    </location>
</feature>
<evidence type="ECO:0000256" key="6">
    <source>
        <dbReference type="ARBA" id="ARBA00022619"/>
    </source>
</evidence>
<comment type="pathway">
    <text evidence="2 15">Cofactor biosynthesis; riboflavin biosynthesis; 5-amino-6-(D-ribitylamino)uracil from GTP: step 2/4.</text>
</comment>
<proteinExistence type="inferred from homology"/>
<dbReference type="InterPro" id="IPR002125">
    <property type="entry name" value="CMP_dCMP_dom"/>
</dbReference>
<evidence type="ECO:0000256" key="17">
    <source>
        <dbReference type="PIRSR" id="PIRSR006769-2"/>
    </source>
</evidence>
<keyword evidence="21" id="KW-1185">Reference proteome</keyword>
<evidence type="ECO:0000256" key="5">
    <source>
        <dbReference type="ARBA" id="ARBA00007417"/>
    </source>
</evidence>
<feature type="binding site" evidence="17">
    <location>
        <position position="203"/>
    </location>
    <ligand>
        <name>substrate</name>
    </ligand>
</feature>
<dbReference type="InterPro" id="IPR002734">
    <property type="entry name" value="RibDG_C"/>
</dbReference>
<feature type="binding site" evidence="17">
    <location>
        <position position="171"/>
    </location>
    <ligand>
        <name>substrate</name>
    </ligand>
</feature>
<comment type="catalytic activity">
    <reaction evidence="14 15">
        <text>2,5-diamino-6-hydroxy-4-(5-phosphoribosylamino)-pyrimidine + H2O + H(+) = 5-amino-6-(5-phospho-D-ribosylamino)uracil + NH4(+)</text>
        <dbReference type="Rhea" id="RHEA:21868"/>
        <dbReference type="ChEBI" id="CHEBI:15377"/>
        <dbReference type="ChEBI" id="CHEBI:15378"/>
        <dbReference type="ChEBI" id="CHEBI:28938"/>
        <dbReference type="ChEBI" id="CHEBI:58453"/>
        <dbReference type="ChEBI" id="CHEBI:58614"/>
        <dbReference type="EC" id="3.5.4.26"/>
    </reaction>
</comment>
<dbReference type="InterPro" id="IPR050765">
    <property type="entry name" value="Riboflavin_Biosynth_HTPR"/>
</dbReference>
<dbReference type="GO" id="GO:0008703">
    <property type="term" value="F:5-amino-6-(5-phosphoribosylamino)uracil reductase activity"/>
    <property type="evidence" value="ECO:0007669"/>
    <property type="project" value="UniProtKB-EC"/>
</dbReference>
<dbReference type="EC" id="1.1.1.193" evidence="15"/>
<evidence type="ECO:0000256" key="14">
    <source>
        <dbReference type="ARBA" id="ARBA00049886"/>
    </source>
</evidence>
<feature type="binding site" evidence="17">
    <location>
        <position position="157"/>
    </location>
    <ligand>
        <name>NADP(+)</name>
        <dbReference type="ChEBI" id="CHEBI:58349"/>
    </ligand>
</feature>
<feature type="domain" description="CMP/dCMP-type deaminase" evidence="19">
    <location>
        <begin position="4"/>
        <end position="126"/>
    </location>
</feature>
<reference evidence="20" key="1">
    <citation type="submission" date="2019-12" db="EMBL/GenBank/DDBJ databases">
        <authorList>
            <person name="zhang j."/>
            <person name="sun C.M."/>
        </authorList>
    </citation>
    <scope>NUCLEOTIDE SEQUENCE</scope>
    <source>
        <strain evidence="20">NS-1</strain>
    </source>
</reference>
<evidence type="ECO:0000256" key="12">
    <source>
        <dbReference type="ARBA" id="ARBA00023268"/>
    </source>
</evidence>
<dbReference type="AlphaFoldDB" id="A0A8A7K9B9"/>
<comment type="function">
    <text evidence="1 15">Converts 2,5-diamino-6-(ribosylamino)-4(3h)-pyrimidinone 5'-phosphate into 5-amino-6-(ribosylamino)-2,4(1h,3h)-pyrimidinedione 5'-phosphate.</text>
</comment>
<accession>A0A8A7K9B9</accession>
<feature type="binding site" evidence="17">
    <location>
        <position position="199"/>
    </location>
    <ligand>
        <name>NADP(+)</name>
        <dbReference type="ChEBI" id="CHEBI:58349"/>
    </ligand>
</feature>
<gene>
    <name evidence="20" type="primary">ribD</name>
    <name evidence="20" type="ORF">GM661_01200</name>
</gene>
<feature type="binding site" evidence="18">
    <location>
        <position position="87"/>
    </location>
    <ligand>
        <name>Zn(2+)</name>
        <dbReference type="ChEBI" id="CHEBI:29105"/>
        <note>catalytic</note>
    </ligand>
</feature>
<dbReference type="SUPFAM" id="SSF53597">
    <property type="entry name" value="Dihydrofolate reductase-like"/>
    <property type="match status" value="1"/>
</dbReference>
<feature type="binding site" evidence="17">
    <location>
        <position position="207"/>
    </location>
    <ligand>
        <name>substrate</name>
    </ligand>
</feature>
<dbReference type="CDD" id="cd01284">
    <property type="entry name" value="Riboflavin_deaminase-reductase"/>
    <property type="match status" value="1"/>
</dbReference>
<evidence type="ECO:0000259" key="19">
    <source>
        <dbReference type="PROSITE" id="PS51747"/>
    </source>
</evidence>
<dbReference type="Gene3D" id="3.40.430.10">
    <property type="entry name" value="Dihydrofolate Reductase, subunit A"/>
    <property type="match status" value="1"/>
</dbReference>
<evidence type="ECO:0000256" key="16">
    <source>
        <dbReference type="PIRSR" id="PIRSR006769-1"/>
    </source>
</evidence>
<evidence type="ECO:0000313" key="21">
    <source>
        <dbReference type="Proteomes" id="UP000665020"/>
    </source>
</evidence>
<comment type="catalytic activity">
    <reaction evidence="13 15">
        <text>5-amino-6-(5-phospho-D-ribitylamino)uracil + NADP(+) = 5-amino-6-(5-phospho-D-ribosylamino)uracil + NADPH + H(+)</text>
        <dbReference type="Rhea" id="RHEA:17845"/>
        <dbReference type="ChEBI" id="CHEBI:15378"/>
        <dbReference type="ChEBI" id="CHEBI:57783"/>
        <dbReference type="ChEBI" id="CHEBI:58349"/>
        <dbReference type="ChEBI" id="CHEBI:58421"/>
        <dbReference type="ChEBI" id="CHEBI:58453"/>
        <dbReference type="EC" id="1.1.1.193"/>
    </reaction>
</comment>
<evidence type="ECO:0000256" key="2">
    <source>
        <dbReference type="ARBA" id="ARBA00004882"/>
    </source>
</evidence>
<dbReference type="PANTHER" id="PTHR38011">
    <property type="entry name" value="DIHYDROFOLATE REDUCTASE FAMILY PROTEIN (AFU_ORTHOLOGUE AFUA_8G06820)"/>
    <property type="match status" value="1"/>
</dbReference>
<dbReference type="GO" id="GO:0050661">
    <property type="term" value="F:NADP binding"/>
    <property type="evidence" value="ECO:0007669"/>
    <property type="project" value="InterPro"/>
</dbReference>
<dbReference type="PIRSF" id="PIRSF006769">
    <property type="entry name" value="RibD"/>
    <property type="match status" value="1"/>
</dbReference>
<comment type="pathway">
    <text evidence="3 15">Cofactor biosynthesis; riboflavin biosynthesis; 5-amino-6-(D-ribitylamino)uracil from GTP: step 3/4.</text>
</comment>
<feature type="binding site" evidence="17">
    <location>
        <position position="210"/>
    </location>
    <ligand>
        <name>substrate</name>
    </ligand>
</feature>
<dbReference type="GO" id="GO:0008835">
    <property type="term" value="F:diaminohydroxyphosphoribosylaminopyrimidine deaminase activity"/>
    <property type="evidence" value="ECO:0007669"/>
    <property type="project" value="UniProtKB-EC"/>
</dbReference>
<keyword evidence="6 15" id="KW-0686">Riboflavin biosynthesis</keyword>
<dbReference type="FunFam" id="3.40.140.10:FF:000025">
    <property type="entry name" value="Riboflavin biosynthesis protein RibD"/>
    <property type="match status" value="1"/>
</dbReference>
<keyword evidence="12" id="KW-0511">Multifunctional enzyme</keyword>
<feature type="binding site" evidence="18">
    <location>
        <position position="53"/>
    </location>
    <ligand>
        <name>Zn(2+)</name>
        <dbReference type="ChEBI" id="CHEBI:29105"/>
        <note>catalytic</note>
    </ligand>
</feature>
<evidence type="ECO:0000256" key="3">
    <source>
        <dbReference type="ARBA" id="ARBA00004910"/>
    </source>
</evidence>
<name>A0A8A7K9B9_9FIRM</name>
<dbReference type="InterPro" id="IPR016193">
    <property type="entry name" value="Cytidine_deaminase-like"/>
</dbReference>
<evidence type="ECO:0000256" key="9">
    <source>
        <dbReference type="ARBA" id="ARBA00022833"/>
    </source>
</evidence>
<dbReference type="PROSITE" id="PS00903">
    <property type="entry name" value="CYT_DCMP_DEAMINASES_1"/>
    <property type="match status" value="1"/>
</dbReference>
<evidence type="ECO:0000256" key="7">
    <source>
        <dbReference type="ARBA" id="ARBA00022723"/>
    </source>
</evidence>
<dbReference type="SUPFAM" id="SSF53927">
    <property type="entry name" value="Cytidine deaminase-like"/>
    <property type="match status" value="1"/>
</dbReference>
<feature type="binding site" evidence="18">
    <location>
        <position position="78"/>
    </location>
    <ligand>
        <name>Zn(2+)</name>
        <dbReference type="ChEBI" id="CHEBI:29105"/>
        <note>catalytic</note>
    </ligand>
</feature>
<dbReference type="EC" id="3.5.4.26" evidence="15"/>
<dbReference type="InterPro" id="IPR016192">
    <property type="entry name" value="APOBEC/CMP_deaminase_Zn-bd"/>
</dbReference>
<dbReference type="PANTHER" id="PTHR38011:SF7">
    <property type="entry name" value="2,5-DIAMINO-6-RIBOSYLAMINO-4(3H)-PYRIMIDINONE 5'-PHOSPHATE REDUCTASE"/>
    <property type="match status" value="1"/>
</dbReference>
<feature type="binding site" evidence="17">
    <location>
        <position position="300"/>
    </location>
    <ligand>
        <name>substrate</name>
    </ligand>
</feature>
<dbReference type="Gene3D" id="3.40.140.10">
    <property type="entry name" value="Cytidine Deaminase, domain 2"/>
    <property type="match status" value="1"/>
</dbReference>
<evidence type="ECO:0000313" key="20">
    <source>
        <dbReference type="EMBL" id="QTL96685.1"/>
    </source>
</evidence>
<keyword evidence="10 15" id="KW-0521">NADP</keyword>
<evidence type="ECO:0000256" key="15">
    <source>
        <dbReference type="PIRNR" id="PIRNR006769"/>
    </source>
</evidence>
<dbReference type="Proteomes" id="UP000665020">
    <property type="component" value="Chromosome"/>
</dbReference>
<evidence type="ECO:0000256" key="1">
    <source>
        <dbReference type="ARBA" id="ARBA00002151"/>
    </source>
</evidence>
<keyword evidence="8 15" id="KW-0378">Hydrolase</keyword>
<dbReference type="NCBIfam" id="TIGR00227">
    <property type="entry name" value="ribD_Cterm"/>
    <property type="match status" value="1"/>
</dbReference>
<feature type="binding site" evidence="17">
    <location>
        <position position="173"/>
    </location>
    <ligand>
        <name>NADP(+)</name>
        <dbReference type="ChEBI" id="CHEBI:58349"/>
    </ligand>
</feature>
<comment type="similarity">
    <text evidence="4 15">In the N-terminal section; belongs to the cytidine and deoxycytidylate deaminase family.</text>
</comment>
<dbReference type="GO" id="GO:0008270">
    <property type="term" value="F:zinc ion binding"/>
    <property type="evidence" value="ECO:0007669"/>
    <property type="project" value="InterPro"/>
</dbReference>
<dbReference type="InterPro" id="IPR004794">
    <property type="entry name" value="Eubact_RibD"/>
</dbReference>
<comment type="cofactor">
    <cofactor evidence="15 18">
        <name>Zn(2+)</name>
        <dbReference type="ChEBI" id="CHEBI:29105"/>
    </cofactor>
    <text evidence="15 18">Binds 1 zinc ion.</text>
</comment>
<comment type="similarity">
    <text evidence="5 15">In the C-terminal section; belongs to the HTP reductase family.</text>
</comment>
<dbReference type="PROSITE" id="PS51747">
    <property type="entry name" value="CYT_DCMP_DEAMINASES_2"/>
    <property type="match status" value="1"/>
</dbReference>
<sequence>MDKKDDLYYMREALKLAWKGEGYTSPNPLVGAVVVKDGEVVGRGYHRYYGGPHAEVYALDEAGKQAEGATIYVNLEPCSHYGKTPPCSLKIIESGIKRVVIAMQDPNPRVSGRGINQLQKAGILVKIGLLADEARELNESFIKYITSDYPFVYLKIAQTLDGFLATRTGESKWISNEQARLMGHRLRHKVDAILIGGGTILADNPSLTTRLPDDKGKDSIRIILDSRLETPLDARLLNQDSAARTILVIDEQLNTTRRNLYTNKKNIELLPLDLDTKGRIPLKILLNKLHERGIGSILVEGGGRINYSFLQENLIDKVYAFITPKVLGGNDGIASFTGEGPDSMAEVKKLKNIKYMVLGDNILLSGNL</sequence>
<keyword evidence="11 15" id="KW-0560">Oxidoreductase</keyword>
<dbReference type="Pfam" id="PF00383">
    <property type="entry name" value="dCMP_cyt_deam_1"/>
    <property type="match status" value="1"/>
</dbReference>
<organism evidence="20 21">
    <name type="scientific">Iocasia fonsfrigidae</name>
    <dbReference type="NCBI Taxonomy" id="2682810"/>
    <lineage>
        <taxon>Bacteria</taxon>
        <taxon>Bacillati</taxon>
        <taxon>Bacillota</taxon>
        <taxon>Clostridia</taxon>
        <taxon>Halanaerobiales</taxon>
        <taxon>Halanaerobiaceae</taxon>
        <taxon>Iocasia</taxon>
    </lineage>
</organism>
<dbReference type="UniPathway" id="UPA00275">
    <property type="reaction ID" value="UER00401"/>
</dbReference>
<dbReference type="NCBIfam" id="TIGR00326">
    <property type="entry name" value="eubact_ribD"/>
    <property type="match status" value="1"/>
</dbReference>
<evidence type="ECO:0000256" key="13">
    <source>
        <dbReference type="ARBA" id="ARBA00049861"/>
    </source>
</evidence>
<feature type="binding site" evidence="17">
    <location>
        <position position="187"/>
    </location>
    <ligand>
        <name>substrate</name>
    </ligand>
</feature>